<name>A0AAP4BA80_9FIRM</name>
<evidence type="ECO:0000256" key="1">
    <source>
        <dbReference type="ARBA" id="ARBA00022801"/>
    </source>
</evidence>
<keyword evidence="1 3" id="KW-0378">Hydrolase</keyword>
<accession>A0AAP4BA80</accession>
<keyword evidence="3" id="KW-0269">Exonuclease</keyword>
<dbReference type="EC" id="3.1.-.-" evidence="3"/>
<evidence type="ECO:0000313" key="3">
    <source>
        <dbReference type="EMBL" id="MDI9241950.1"/>
    </source>
</evidence>
<proteinExistence type="predicted"/>
<dbReference type="Pfam" id="PF00149">
    <property type="entry name" value="Metallophos"/>
    <property type="match status" value="1"/>
</dbReference>
<protein>
    <submittedName>
        <fullName evidence="3">DNA repair exonuclease</fullName>
        <ecNumber evidence="3">3.1.-.-</ecNumber>
    </submittedName>
</protein>
<dbReference type="AlphaFoldDB" id="A0AAP4BA80"/>
<dbReference type="InterPro" id="IPR029052">
    <property type="entry name" value="Metallo-depent_PP-like"/>
</dbReference>
<dbReference type="GO" id="GO:0004527">
    <property type="term" value="F:exonuclease activity"/>
    <property type="evidence" value="ECO:0007669"/>
    <property type="project" value="UniProtKB-KW"/>
</dbReference>
<dbReference type="CDD" id="cd00840">
    <property type="entry name" value="MPP_Mre11_N"/>
    <property type="match status" value="1"/>
</dbReference>
<dbReference type="EMBL" id="JASGBQ010000006">
    <property type="protein sequence ID" value="MDI9241950.1"/>
    <property type="molecule type" value="Genomic_DNA"/>
</dbReference>
<dbReference type="InterPro" id="IPR041796">
    <property type="entry name" value="Mre11_N"/>
</dbReference>
<dbReference type="InterPro" id="IPR004843">
    <property type="entry name" value="Calcineurin-like_PHP"/>
</dbReference>
<feature type="domain" description="Calcineurin-like phosphoesterase" evidence="2">
    <location>
        <begin position="58"/>
        <end position="243"/>
    </location>
</feature>
<dbReference type="InterPro" id="IPR050535">
    <property type="entry name" value="DNA_Repair-Maintenance_Comp"/>
</dbReference>
<dbReference type="Proteomes" id="UP001300383">
    <property type="component" value="Unassembled WGS sequence"/>
</dbReference>
<dbReference type="SUPFAM" id="SSF56300">
    <property type="entry name" value="Metallo-dependent phosphatases"/>
    <property type="match status" value="1"/>
</dbReference>
<evidence type="ECO:0000313" key="4">
    <source>
        <dbReference type="Proteomes" id="UP001300383"/>
    </source>
</evidence>
<sequence>MTREAELVSGARSEPEKPTGFSGFAGMKVTALPEQKLLALPGQKFIRYDYLFRKDFPMKFIHTADIHLGCQPDRGFPWSRERSFDILSAFRDLIAACKKEQADLLLISGDLFHRQPTPAELKEADALFSNIPQIPVVLIAGNHDCVRAGSSLAEFSWSPNVTFLSQRDLTEVSFPTLNTVIHGFSYHTREIPEPLYDGLTAPRDGKFHILLAHGGDERHIPIDRKKLSQSGFSYTALGHIHKPKLCPEERFAFPGSLSPIDLTETGSHGYVLGELTKSSEGGPGALSLRFVPLPTRTYIPCRVKVTEKTTNQSLFQTISRFMEQYGSSNIYKLTLTGKRDADIIFDEAYLRTAGKIISFRDLTVPAYDMEALLRNHRHDIIGDYIDAFLGSPSADGSHAPGDSNFPDPDVVLSDPVKKQAFYYGLDALLSNFDADTGDQ</sequence>
<evidence type="ECO:0000259" key="2">
    <source>
        <dbReference type="Pfam" id="PF00149"/>
    </source>
</evidence>
<organism evidence="3 4">
    <name type="scientific">Fusibacillus kribbianus</name>
    <dbReference type="NCBI Taxonomy" id="3044208"/>
    <lineage>
        <taxon>Bacteria</taxon>
        <taxon>Bacillati</taxon>
        <taxon>Bacillota</taxon>
        <taxon>Clostridia</taxon>
        <taxon>Lachnospirales</taxon>
        <taxon>Lachnospiraceae</taxon>
        <taxon>Fusibacillus</taxon>
    </lineage>
</organism>
<dbReference type="Gene3D" id="3.60.21.10">
    <property type="match status" value="1"/>
</dbReference>
<dbReference type="PANTHER" id="PTHR30337">
    <property type="entry name" value="COMPONENT OF ATP-DEPENDENT DSDNA EXONUCLEASE"/>
    <property type="match status" value="1"/>
</dbReference>
<reference evidence="3 4" key="1">
    <citation type="submission" date="2023-05" db="EMBL/GenBank/DDBJ databases">
        <title>[ruminococcus] sp. nov., isolated from a pig farm feces dump.</title>
        <authorList>
            <person name="Chang Y.-H."/>
        </authorList>
    </citation>
    <scope>NUCLEOTIDE SEQUENCE [LARGE SCALE GENOMIC DNA]</scope>
    <source>
        <strain evidence="3 4">YH-rum2234</strain>
    </source>
</reference>
<comment type="caution">
    <text evidence="3">The sequence shown here is derived from an EMBL/GenBank/DDBJ whole genome shotgun (WGS) entry which is preliminary data.</text>
</comment>
<keyword evidence="4" id="KW-1185">Reference proteome</keyword>
<dbReference type="RefSeq" id="WP_283230456.1">
    <property type="nucleotide sequence ID" value="NZ_JASGBQ010000006.1"/>
</dbReference>
<gene>
    <name evidence="3" type="ORF">QJ036_05580</name>
</gene>
<keyword evidence="3" id="KW-0540">Nuclease</keyword>